<dbReference type="AlphaFoldDB" id="A0A6V7TNW0"/>
<gene>
    <name evidence="2" type="ORF">MENT_LOCUS2628</name>
</gene>
<keyword evidence="1" id="KW-0472">Membrane</keyword>
<dbReference type="Proteomes" id="UP000580250">
    <property type="component" value="Unassembled WGS sequence"/>
</dbReference>
<sequence>MLYYPNWHVVARHLFKLGLFATIIALATSFCHFDKIYPRKEDHGNHVYFECHHEDRPSLDFYLVGDIGGMEILDEHKKLIDHRPSEGQFMVAGRMKKLIGTPYLFGEEFFPEFVLSLGDNFYDSGISLKDADERFLKVILFVFTNNWGYRLVILTYSSRVVPRRGGGGYGENFQGASTTGGVRTGNFQKNLPNSPTFGDGVQPYAVGN</sequence>
<organism evidence="2 3">
    <name type="scientific">Meloidogyne enterolobii</name>
    <name type="common">Root-knot nematode worm</name>
    <name type="synonym">Meloidogyne mayaguensis</name>
    <dbReference type="NCBI Taxonomy" id="390850"/>
    <lineage>
        <taxon>Eukaryota</taxon>
        <taxon>Metazoa</taxon>
        <taxon>Ecdysozoa</taxon>
        <taxon>Nematoda</taxon>
        <taxon>Chromadorea</taxon>
        <taxon>Rhabditida</taxon>
        <taxon>Tylenchina</taxon>
        <taxon>Tylenchomorpha</taxon>
        <taxon>Tylenchoidea</taxon>
        <taxon>Meloidogynidae</taxon>
        <taxon>Meloidogyninae</taxon>
        <taxon>Meloidogyne</taxon>
    </lineage>
</organism>
<keyword evidence="1" id="KW-0812">Transmembrane</keyword>
<feature type="transmembrane region" description="Helical" evidence="1">
    <location>
        <begin position="14"/>
        <end position="33"/>
    </location>
</feature>
<protein>
    <submittedName>
        <fullName evidence="2">Uncharacterized protein</fullName>
    </submittedName>
</protein>
<evidence type="ECO:0000313" key="3">
    <source>
        <dbReference type="Proteomes" id="UP000580250"/>
    </source>
</evidence>
<name>A0A6V7TNW0_MELEN</name>
<proteinExistence type="predicted"/>
<evidence type="ECO:0000313" key="2">
    <source>
        <dbReference type="EMBL" id="CAD2129532.1"/>
    </source>
</evidence>
<accession>A0A6V7TNW0</accession>
<reference evidence="2 3" key="1">
    <citation type="submission" date="2020-08" db="EMBL/GenBank/DDBJ databases">
        <authorList>
            <person name="Koutsovoulos G."/>
            <person name="Danchin GJ E."/>
        </authorList>
    </citation>
    <scope>NUCLEOTIDE SEQUENCE [LARGE SCALE GENOMIC DNA]</scope>
</reference>
<comment type="caution">
    <text evidence="2">The sequence shown here is derived from an EMBL/GenBank/DDBJ whole genome shotgun (WGS) entry which is preliminary data.</text>
</comment>
<dbReference type="OrthoDB" id="411211at2759"/>
<dbReference type="Gene3D" id="3.60.21.10">
    <property type="match status" value="1"/>
</dbReference>
<evidence type="ECO:0000256" key="1">
    <source>
        <dbReference type="SAM" id="Phobius"/>
    </source>
</evidence>
<dbReference type="InterPro" id="IPR029052">
    <property type="entry name" value="Metallo-depent_PP-like"/>
</dbReference>
<dbReference type="EMBL" id="CAJEWN010000008">
    <property type="protein sequence ID" value="CAD2129532.1"/>
    <property type="molecule type" value="Genomic_DNA"/>
</dbReference>
<keyword evidence="1" id="KW-1133">Transmembrane helix</keyword>